<keyword evidence="2" id="KW-1185">Reference proteome</keyword>
<evidence type="ECO:0000313" key="2">
    <source>
        <dbReference type="Proteomes" id="UP000644727"/>
    </source>
</evidence>
<dbReference type="RefSeq" id="WP_193865225.1">
    <property type="nucleotide sequence ID" value="NZ_JADEYR010000003.1"/>
</dbReference>
<protein>
    <submittedName>
        <fullName evidence="1">Uncharacterized protein</fullName>
    </submittedName>
</protein>
<accession>A0ABR9VZ54</accession>
<dbReference type="EMBL" id="JADEYR010000003">
    <property type="protein sequence ID" value="MBE9403474.1"/>
    <property type="molecule type" value="Genomic_DNA"/>
</dbReference>
<comment type="caution">
    <text evidence="1">The sequence shown here is derived from an EMBL/GenBank/DDBJ whole genome shotgun (WGS) entry which is preliminary data.</text>
</comment>
<name>A0ABR9VZ54_9MICO</name>
<evidence type="ECO:0000313" key="1">
    <source>
        <dbReference type="EMBL" id="MBE9403474.1"/>
    </source>
</evidence>
<organism evidence="1 2">
    <name type="scientific">Brachybacterium epidermidis</name>
    <dbReference type="NCBI Taxonomy" id="2781983"/>
    <lineage>
        <taxon>Bacteria</taxon>
        <taxon>Bacillati</taxon>
        <taxon>Actinomycetota</taxon>
        <taxon>Actinomycetes</taxon>
        <taxon>Micrococcales</taxon>
        <taxon>Dermabacteraceae</taxon>
        <taxon>Brachybacterium</taxon>
    </lineage>
</organism>
<proteinExistence type="predicted"/>
<reference evidence="1 2" key="1">
    <citation type="submission" date="2020-10" db="EMBL/GenBank/DDBJ databases">
        <title>Draft genome and description of Brachybacterium epidermidis sp nov.</title>
        <authorList>
            <person name="Boxberger M."/>
            <person name="La Scola B."/>
        </authorList>
    </citation>
    <scope>NUCLEOTIDE SEQUENCE [LARGE SCALE GENOMIC DNA]</scope>
    <source>
        <strain evidence="1 2">Marseille-Q2903</strain>
    </source>
</reference>
<dbReference type="Proteomes" id="UP000644727">
    <property type="component" value="Unassembled WGS sequence"/>
</dbReference>
<gene>
    <name evidence="1" type="ORF">IOE58_04485</name>
</gene>
<sequence>MAAPSYDPMVMIAGSVAPLAKAGEHQAIVDELWRKMPGACLSPTAHMHLSLAYANLPHPGAAGGL</sequence>